<dbReference type="InterPro" id="IPR005697">
    <property type="entry name" value="HST_MetA"/>
</dbReference>
<comment type="similarity">
    <text evidence="7">Belongs to the MetA family.</text>
</comment>
<comment type="subcellular location">
    <subcellularLocation>
        <location evidence="7">Cytoplasm</location>
    </subcellularLocation>
</comment>
<feature type="site" description="Important for substrate specificity" evidence="7">
    <location>
        <position position="192"/>
    </location>
</feature>
<feature type="binding site" evidence="7">
    <location>
        <position position="163"/>
    </location>
    <ligand>
        <name>substrate</name>
    </ligand>
</feature>
<evidence type="ECO:0000313" key="9">
    <source>
        <dbReference type="EMBL" id="EHO62001.1"/>
    </source>
</evidence>
<keyword evidence="5 7" id="KW-0012">Acyltransferase</keyword>
<dbReference type="PIRSF" id="PIRSF000450">
    <property type="entry name" value="H_ser_succinyltr"/>
    <property type="match status" value="1"/>
</dbReference>
<dbReference type="NCBIfam" id="TIGR01001">
    <property type="entry name" value="metA"/>
    <property type="match status" value="1"/>
</dbReference>
<protein>
    <recommendedName>
        <fullName evidence="7">Homoserine O-acetyltransferase</fullName>
        <shortName evidence="7">HAT</shortName>
        <ecNumber evidence="7">2.3.1.31</ecNumber>
    </recommendedName>
    <alternativeName>
        <fullName evidence="7">Homoserine transacetylase</fullName>
        <shortName evidence="7">HTA</shortName>
    </alternativeName>
</protein>
<feature type="binding site" evidence="7">
    <location>
        <position position="249"/>
    </location>
    <ligand>
        <name>substrate</name>
    </ligand>
</feature>
<dbReference type="GO" id="GO:0004414">
    <property type="term" value="F:homoserine O-acetyltransferase activity"/>
    <property type="evidence" value="ECO:0007669"/>
    <property type="project" value="UniProtKB-EC"/>
</dbReference>
<dbReference type="GO" id="GO:0019281">
    <property type="term" value="P:L-methionine biosynthetic process from homoserine via O-succinyl-L-homoserine and cystathionine"/>
    <property type="evidence" value="ECO:0007669"/>
    <property type="project" value="InterPro"/>
</dbReference>
<keyword evidence="2 7" id="KW-0028">Amino-acid biosynthesis</keyword>
<evidence type="ECO:0000256" key="2">
    <source>
        <dbReference type="ARBA" id="ARBA00022605"/>
    </source>
</evidence>
<comment type="caution">
    <text evidence="7">Lacks conserved residue(s) required for the propagation of feature annotation.</text>
</comment>
<comment type="caution">
    <text evidence="9">The sequence shown here is derived from an EMBL/GenBank/DDBJ whole genome shotgun (WGS) entry which is preliminary data.</text>
</comment>
<feature type="active site" evidence="7">
    <location>
        <position position="237"/>
    </location>
</feature>
<dbReference type="UniPathway" id="UPA00051">
    <property type="reaction ID" value="UER00074"/>
</dbReference>
<dbReference type="AlphaFoldDB" id="H1D389"/>
<keyword evidence="4 7" id="KW-0486">Methionine biosynthesis</keyword>
<dbReference type="EMBL" id="ADLT01000078">
    <property type="protein sequence ID" value="EHO62001.1"/>
    <property type="molecule type" value="Genomic_DNA"/>
</dbReference>
<dbReference type="RefSeq" id="WP_008860568.1">
    <property type="nucleotide sequence ID" value="NZ_JH591190.1"/>
</dbReference>
<dbReference type="CDD" id="cd03131">
    <property type="entry name" value="GATase1_HTS"/>
    <property type="match status" value="1"/>
</dbReference>
<comment type="pathway">
    <text evidence="7">Amino-acid biosynthesis; L-methionine biosynthesis via de novo pathway; O-acetyl-L-homoserine from L-homoserine: step 1/1.</text>
</comment>
<dbReference type="SUPFAM" id="SSF52317">
    <property type="entry name" value="Class I glutamine amidotransferase-like"/>
    <property type="match status" value="1"/>
</dbReference>
<dbReference type="PATRIC" id="fig|742743.3.peg.2099"/>
<dbReference type="InterPro" id="IPR033752">
    <property type="entry name" value="MetA_family"/>
</dbReference>
<dbReference type="HOGENOM" id="CLU_057851_0_1_9"/>
<evidence type="ECO:0000256" key="4">
    <source>
        <dbReference type="ARBA" id="ARBA00023167"/>
    </source>
</evidence>
<reference evidence="9 10" key="1">
    <citation type="submission" date="2011-11" db="EMBL/GenBank/DDBJ databases">
        <title>The Genome Sequence of Dialister succinatiphilus YIT 11850.</title>
        <authorList>
            <consortium name="The Broad Institute Genome Sequencing Platform"/>
            <person name="Earl A."/>
            <person name="Ward D."/>
            <person name="Feldgarden M."/>
            <person name="Gevers D."/>
            <person name="Morotomi M."/>
            <person name="Young S.K."/>
            <person name="Zeng Q."/>
            <person name="Gargeya S."/>
            <person name="Fitzgerald M."/>
            <person name="Haas B."/>
            <person name="Abouelleil A."/>
            <person name="Alvarado L."/>
            <person name="Arachchi H.M."/>
            <person name="Berlin A."/>
            <person name="Brown A."/>
            <person name="Chapman S.B."/>
            <person name="Dunbar C."/>
            <person name="Gearin G."/>
            <person name="Goldberg J."/>
            <person name="Griggs A."/>
            <person name="Gujja S."/>
            <person name="Heiman D."/>
            <person name="Howarth C."/>
            <person name="Lui A."/>
            <person name="MacDonald P.J.P."/>
            <person name="Montmayeur A."/>
            <person name="Murphy C."/>
            <person name="Neiman D."/>
            <person name="Pearson M."/>
            <person name="Priest M."/>
            <person name="Roberts A."/>
            <person name="Saif S."/>
            <person name="Shea T."/>
            <person name="Sisk P."/>
            <person name="Stolte C."/>
            <person name="Sykes S."/>
            <person name="Wortman J."/>
            <person name="Nusbaum C."/>
            <person name="Birren B."/>
        </authorList>
    </citation>
    <scope>NUCLEOTIDE SEQUENCE [LARGE SCALE GENOMIC DNA]</scope>
    <source>
        <strain evidence="9 10">YIT 11850</strain>
    </source>
</reference>
<feature type="active site" description="Proton acceptor" evidence="7">
    <location>
        <position position="235"/>
    </location>
</feature>
<dbReference type="GO" id="GO:0005737">
    <property type="term" value="C:cytoplasm"/>
    <property type="evidence" value="ECO:0007669"/>
    <property type="project" value="UniProtKB-SubCell"/>
</dbReference>
<evidence type="ECO:0000313" key="10">
    <source>
        <dbReference type="Proteomes" id="UP000003277"/>
    </source>
</evidence>
<dbReference type="Proteomes" id="UP000003277">
    <property type="component" value="Unassembled WGS sequence"/>
</dbReference>
<dbReference type="PANTHER" id="PTHR20919:SF0">
    <property type="entry name" value="HOMOSERINE O-SUCCINYLTRANSFERASE"/>
    <property type="match status" value="1"/>
</dbReference>
<evidence type="ECO:0000256" key="7">
    <source>
        <dbReference type="HAMAP-Rule" id="MF_00295"/>
    </source>
</evidence>
<sequence>MPIKIADGLDAVSELKKEGIVTIGEKRARTQDIRPLHILILNLMPIKKPTEVQLLRLLGDTPLQLDVDFARIASRETTHTDRSYLDENYLTFDDIKDRKYDGFIITGAPVEKMPYEEVDYWPEMLKYFNWADSHVFSTLHFCWAAQAGLYRDYGVEKRILPRKLFGIYQYNLTLAYHPLLRGFDDRYFIPQSRHTSIDDKKVDATPELTVLSRSEENGINIISDKESRRIFVLGHFEYDLRTLEWEYKRDREKGLPIRLPENYYPYDDPQEKPRFVWCSYAHLFYHNWLNFVYQETPYSLDNLMPFNVHNPLHGN</sequence>
<comment type="catalytic activity">
    <reaction evidence="6 7">
        <text>L-homoserine + acetyl-CoA = O-acetyl-L-homoserine + CoA</text>
        <dbReference type="Rhea" id="RHEA:13701"/>
        <dbReference type="ChEBI" id="CHEBI:57287"/>
        <dbReference type="ChEBI" id="CHEBI:57288"/>
        <dbReference type="ChEBI" id="CHEBI:57476"/>
        <dbReference type="ChEBI" id="CHEBI:57716"/>
        <dbReference type="EC" id="2.3.1.31"/>
    </reaction>
</comment>
<organism evidence="9 10">
    <name type="scientific">Dialister succinatiphilus YIT 11850</name>
    <dbReference type="NCBI Taxonomy" id="742743"/>
    <lineage>
        <taxon>Bacteria</taxon>
        <taxon>Bacillati</taxon>
        <taxon>Bacillota</taxon>
        <taxon>Negativicutes</taxon>
        <taxon>Veillonellales</taxon>
        <taxon>Veillonellaceae</taxon>
        <taxon>Dialister</taxon>
    </lineage>
</organism>
<evidence type="ECO:0000256" key="6">
    <source>
        <dbReference type="ARBA" id="ARBA00049043"/>
    </source>
</evidence>
<dbReference type="OrthoDB" id="9772423at2"/>
<accession>H1D389</accession>
<comment type="function">
    <text evidence="7">Transfers an acetyl group from acetyl-CoA to L-homoserine, forming acetyl-L-homoserine.</text>
</comment>
<keyword evidence="10" id="KW-1185">Reference proteome</keyword>
<proteinExistence type="inferred from homology"/>
<dbReference type="EC" id="2.3.1.31" evidence="7"/>
<keyword evidence="1 7" id="KW-0963">Cytoplasm</keyword>
<dbReference type="Gene3D" id="3.40.50.880">
    <property type="match status" value="1"/>
</dbReference>
<evidence type="ECO:0000256" key="1">
    <source>
        <dbReference type="ARBA" id="ARBA00022490"/>
    </source>
</evidence>
<dbReference type="HAMAP" id="MF_00295">
    <property type="entry name" value="MetA_acyltransf"/>
    <property type="match status" value="1"/>
</dbReference>
<feature type="site" description="Important for acyl-CoA specificity" evidence="7">
    <location>
        <position position="111"/>
    </location>
</feature>
<name>H1D389_9FIRM</name>
<evidence type="ECO:0000256" key="8">
    <source>
        <dbReference type="PIRSR" id="PIRSR000450-1"/>
    </source>
</evidence>
<dbReference type="Pfam" id="PF04204">
    <property type="entry name" value="HTS"/>
    <property type="match status" value="1"/>
</dbReference>
<feature type="active site" description="Acyl-thioester intermediate" evidence="7 8">
    <location>
        <position position="142"/>
    </location>
</feature>
<feature type="binding site" evidence="7">
    <location>
        <position position="192"/>
    </location>
    <ligand>
        <name>substrate</name>
    </ligand>
</feature>
<dbReference type="GeneID" id="98911515"/>
<evidence type="ECO:0000256" key="5">
    <source>
        <dbReference type="ARBA" id="ARBA00023315"/>
    </source>
</evidence>
<dbReference type="eggNOG" id="COG1897">
    <property type="taxonomic scope" value="Bacteria"/>
</dbReference>
<keyword evidence="3 7" id="KW-0808">Transferase</keyword>
<dbReference type="InterPro" id="IPR029062">
    <property type="entry name" value="Class_I_gatase-like"/>
</dbReference>
<evidence type="ECO:0000256" key="3">
    <source>
        <dbReference type="ARBA" id="ARBA00022679"/>
    </source>
</evidence>
<dbReference type="GO" id="GO:0008899">
    <property type="term" value="F:homoserine O-succinyltransferase activity"/>
    <property type="evidence" value="ECO:0007669"/>
    <property type="project" value="UniProtKB-UniRule"/>
</dbReference>
<gene>
    <name evidence="7" type="primary">metAA</name>
    <name evidence="9" type="ORF">HMPREF9453_02077</name>
</gene>
<dbReference type="PANTHER" id="PTHR20919">
    <property type="entry name" value="HOMOSERINE O-SUCCINYLTRANSFERASE"/>
    <property type="match status" value="1"/>
</dbReference>
<dbReference type="STRING" id="742743.HMPREF9453_02077"/>